<feature type="compositionally biased region" description="Polar residues" evidence="1">
    <location>
        <begin position="147"/>
        <end position="162"/>
    </location>
</feature>
<dbReference type="Proteomes" id="UP000230002">
    <property type="component" value="Unassembled WGS sequence"/>
</dbReference>
<feature type="region of interest" description="Disordered" evidence="1">
    <location>
        <begin position="1"/>
        <end position="94"/>
    </location>
</feature>
<name>A0A2G8RT18_9APHY</name>
<feature type="compositionally biased region" description="Low complexity" evidence="1">
    <location>
        <begin position="231"/>
        <end position="263"/>
    </location>
</feature>
<dbReference type="AlphaFoldDB" id="A0A2G8RT18"/>
<evidence type="ECO:0000256" key="1">
    <source>
        <dbReference type="SAM" id="MobiDB-lite"/>
    </source>
</evidence>
<dbReference type="EMBL" id="AYKW01000056">
    <property type="protein sequence ID" value="PIL24650.1"/>
    <property type="molecule type" value="Genomic_DNA"/>
</dbReference>
<proteinExistence type="predicted"/>
<feature type="compositionally biased region" description="Basic and acidic residues" evidence="1">
    <location>
        <begin position="281"/>
        <end position="290"/>
    </location>
</feature>
<feature type="region of interest" description="Disordered" evidence="1">
    <location>
        <begin position="231"/>
        <end position="290"/>
    </location>
</feature>
<dbReference type="STRING" id="1077348.A0A2G8RT18"/>
<protein>
    <submittedName>
        <fullName evidence="2">Uncharacterized protein</fullName>
    </submittedName>
</protein>
<organism evidence="2 3">
    <name type="scientific">Ganoderma sinense ZZ0214-1</name>
    <dbReference type="NCBI Taxonomy" id="1077348"/>
    <lineage>
        <taxon>Eukaryota</taxon>
        <taxon>Fungi</taxon>
        <taxon>Dikarya</taxon>
        <taxon>Basidiomycota</taxon>
        <taxon>Agaricomycotina</taxon>
        <taxon>Agaricomycetes</taxon>
        <taxon>Polyporales</taxon>
        <taxon>Polyporaceae</taxon>
        <taxon>Ganoderma</taxon>
    </lineage>
</organism>
<feature type="compositionally biased region" description="Low complexity" evidence="1">
    <location>
        <begin position="186"/>
        <end position="203"/>
    </location>
</feature>
<accession>A0A2G8RT18</accession>
<comment type="caution">
    <text evidence="2">The sequence shown here is derived from an EMBL/GenBank/DDBJ whole genome shotgun (WGS) entry which is preliminary data.</text>
</comment>
<evidence type="ECO:0000313" key="3">
    <source>
        <dbReference type="Proteomes" id="UP000230002"/>
    </source>
</evidence>
<gene>
    <name evidence="2" type="ORF">GSI_12534</name>
</gene>
<reference evidence="2 3" key="1">
    <citation type="journal article" date="2015" name="Sci. Rep.">
        <title>Chromosome-level genome map provides insights into diverse defense mechanisms in the medicinal fungus Ganoderma sinense.</title>
        <authorList>
            <person name="Zhu Y."/>
            <person name="Xu J."/>
            <person name="Sun C."/>
            <person name="Zhou S."/>
            <person name="Xu H."/>
            <person name="Nelson D.R."/>
            <person name="Qian J."/>
            <person name="Song J."/>
            <person name="Luo H."/>
            <person name="Xiang L."/>
            <person name="Li Y."/>
            <person name="Xu Z."/>
            <person name="Ji A."/>
            <person name="Wang L."/>
            <person name="Lu S."/>
            <person name="Hayward A."/>
            <person name="Sun W."/>
            <person name="Li X."/>
            <person name="Schwartz D.C."/>
            <person name="Wang Y."/>
            <person name="Chen S."/>
        </authorList>
    </citation>
    <scope>NUCLEOTIDE SEQUENCE [LARGE SCALE GENOMIC DNA]</scope>
    <source>
        <strain evidence="2 3">ZZ0214-1</strain>
    </source>
</reference>
<keyword evidence="3" id="KW-1185">Reference proteome</keyword>
<dbReference type="OrthoDB" id="3265692at2759"/>
<sequence>MSSLFTGRRKQHRPVPITNDYDPWGMRRDDSSDDTQASTSKPTTAVRIMSTVRRFSYNTPKKRERGHSESERGMYSTPAETSPPTPSAFSFHDRPDTRPTIEQIAMGLHISRTPHILSPRQSSQTPHAHHLSRRSVDTSPGRATLRPNLSSRHTSLPASASGFTILPPPPPRSSLKKPIRPPTAESATLAPSASDASLSTLTSNGPSTPRSVRSAPATSFPGKLRLEMLRLLPSRKGSLSGSSSSRSDSPGIMTPSSDASSLSSGGGITPRRKAVRFSTSVHEERTEEEA</sequence>
<feature type="region of interest" description="Disordered" evidence="1">
    <location>
        <begin position="117"/>
        <end position="219"/>
    </location>
</feature>
<evidence type="ECO:0000313" key="2">
    <source>
        <dbReference type="EMBL" id="PIL24650.1"/>
    </source>
</evidence>